<reference evidence="2 3" key="2">
    <citation type="submission" date="2014-05" db="EMBL/GenBank/DDBJ databases">
        <title>Genome sequence of the 3-chlorobenzoate degrading bacterium Pseudomonas knackmussii B13 shows multiple evidence for horizontal gene transfer.</title>
        <authorList>
            <person name="Miyazaki R."/>
            <person name="Bertelli C."/>
            <person name="Falquet L."/>
            <person name="Robinson-Rechavi M."/>
            <person name="Gharib W."/>
            <person name="Roy S."/>
            <person name="Van der Meer J.R."/>
        </authorList>
    </citation>
    <scope>NUCLEOTIDE SEQUENCE [LARGE SCALE GENOMIC DNA]</scope>
    <source>
        <strain evidence="2 3">B13</strain>
    </source>
</reference>
<dbReference type="HOGENOM" id="CLU_099457_1_0_6"/>
<dbReference type="InterPro" id="IPR021727">
    <property type="entry name" value="DUF3299"/>
</dbReference>
<evidence type="ECO:0000313" key="3">
    <source>
        <dbReference type="Proteomes" id="UP000025241"/>
    </source>
</evidence>
<dbReference type="AlphaFoldDB" id="A0A024HC40"/>
<name>A0A024HC40_PSEKB</name>
<keyword evidence="1" id="KW-0732">Signal</keyword>
<evidence type="ECO:0000256" key="1">
    <source>
        <dbReference type="SAM" id="SignalP"/>
    </source>
</evidence>
<dbReference type="EMBL" id="HG322950">
    <property type="protein sequence ID" value="CDF82048.1"/>
    <property type="molecule type" value="Genomic_DNA"/>
</dbReference>
<proteinExistence type="predicted"/>
<keyword evidence="3" id="KW-1185">Reference proteome</keyword>
<evidence type="ECO:0000313" key="2">
    <source>
        <dbReference type="EMBL" id="CDF82048.1"/>
    </source>
</evidence>
<protein>
    <submittedName>
        <fullName evidence="2">Lipoprotein</fullName>
    </submittedName>
</protein>
<dbReference type="KEGG" id="pkc:PKB_0680"/>
<dbReference type="Gene3D" id="2.40.50.870">
    <property type="entry name" value="Protein of unknown function (DUF3299)"/>
    <property type="match status" value="1"/>
</dbReference>
<sequence length="176" mass="18834">MKKVSLALGLFLVLLASGSALAGEPRTLTWPQLIPEGAPPPPPPVPMHDLSKLADTLNAESAPAAKQQTPNAPVVQALDGQQVKLPGYVVPLDVAADGEVREFLLVPYYGACIHVPPPPSNQIVYVHDAKGVKMDELYQPFWVTGKISVKALDSDLAQAGYQLKADEVAPYEYEGQ</sequence>
<dbReference type="Proteomes" id="UP000025241">
    <property type="component" value="Chromosome I"/>
</dbReference>
<feature type="signal peptide" evidence="1">
    <location>
        <begin position="1"/>
        <end position="22"/>
    </location>
</feature>
<dbReference type="RefSeq" id="WP_043249016.1">
    <property type="nucleotide sequence ID" value="NZ_HG322950.1"/>
</dbReference>
<dbReference type="Pfam" id="PF11736">
    <property type="entry name" value="DUF3299"/>
    <property type="match status" value="1"/>
</dbReference>
<reference evidence="2 3" key="1">
    <citation type="submission" date="2013-03" db="EMBL/GenBank/DDBJ databases">
        <authorList>
            <person name="Linke B."/>
        </authorList>
    </citation>
    <scope>NUCLEOTIDE SEQUENCE [LARGE SCALE GENOMIC DNA]</scope>
    <source>
        <strain evidence="2 3">B13</strain>
    </source>
</reference>
<keyword evidence="2" id="KW-0449">Lipoprotein</keyword>
<dbReference type="OrthoDB" id="9784998at2"/>
<feature type="chain" id="PRO_5001529892" evidence="1">
    <location>
        <begin position="23"/>
        <end position="176"/>
    </location>
</feature>
<dbReference type="eggNOG" id="COG3495">
    <property type="taxonomic scope" value="Bacteria"/>
</dbReference>
<dbReference type="PATRIC" id="fig|1301098.3.peg.687"/>
<gene>
    <name evidence="2" type="ORF">PKB_0680</name>
</gene>
<organism evidence="2 3">
    <name type="scientific">Pseudomonas knackmussii (strain DSM 6978 / CCUG 54928 / LMG 23759 / B13)</name>
    <dbReference type="NCBI Taxonomy" id="1301098"/>
    <lineage>
        <taxon>Bacteria</taxon>
        <taxon>Pseudomonadati</taxon>
        <taxon>Pseudomonadota</taxon>
        <taxon>Gammaproteobacteria</taxon>
        <taxon>Pseudomonadales</taxon>
        <taxon>Pseudomonadaceae</taxon>
        <taxon>Pseudomonas</taxon>
    </lineage>
</organism>
<accession>A0A024HC40</accession>
<dbReference type="STRING" id="1301098.PKB_0680"/>